<dbReference type="CDD" id="cd07067">
    <property type="entry name" value="HP_PGM_like"/>
    <property type="match status" value="1"/>
</dbReference>
<dbReference type="PANTHER" id="PTHR48100">
    <property type="entry name" value="BROAD-SPECIFICITY PHOSPHATASE YOR283W-RELATED"/>
    <property type="match status" value="1"/>
</dbReference>
<dbReference type="InterPro" id="IPR013078">
    <property type="entry name" value="His_Pase_superF_clade-1"/>
</dbReference>
<dbReference type="InterPro" id="IPR050275">
    <property type="entry name" value="PGM_Phosphatase"/>
</dbReference>
<dbReference type="GO" id="GO:0016791">
    <property type="term" value="F:phosphatase activity"/>
    <property type="evidence" value="ECO:0007669"/>
    <property type="project" value="TreeGrafter"/>
</dbReference>
<dbReference type="InterPro" id="IPR029033">
    <property type="entry name" value="His_PPase_superfam"/>
</dbReference>
<dbReference type="GO" id="GO:0005524">
    <property type="term" value="F:ATP binding"/>
    <property type="evidence" value="ECO:0007669"/>
    <property type="project" value="InterPro"/>
</dbReference>
<proteinExistence type="predicted"/>
<evidence type="ECO:0000256" key="3">
    <source>
        <dbReference type="PIRSR" id="PIRSR613078-1"/>
    </source>
</evidence>
<reference evidence="5" key="1">
    <citation type="submission" date="2020-10" db="EMBL/GenBank/DDBJ databases">
        <title>Connecting structure to function with the recovery of over 1000 high-quality activated sludge metagenome-assembled genomes encoding full-length rRNA genes using long-read sequencing.</title>
        <authorList>
            <person name="Singleton C.M."/>
            <person name="Petriglieri F."/>
            <person name="Kristensen J.M."/>
            <person name="Kirkegaard R.H."/>
            <person name="Michaelsen T.Y."/>
            <person name="Andersen M.H."/>
            <person name="Karst S.M."/>
            <person name="Dueholm M.S."/>
            <person name="Nielsen P.H."/>
            <person name="Albertsen M."/>
        </authorList>
    </citation>
    <scope>NUCLEOTIDE SEQUENCE</scope>
    <source>
        <strain evidence="5">Bjer_18-Q3-R1-45_BAT3C.347</strain>
    </source>
</reference>
<dbReference type="Gene3D" id="3.40.50.1240">
    <property type="entry name" value="Phosphoglycerate mutase-like"/>
    <property type="match status" value="1"/>
</dbReference>
<keyword evidence="2" id="KW-0413">Isomerase</keyword>
<keyword evidence="1" id="KW-0324">Glycolysis</keyword>
<accession>A0A9D7E248</accession>
<dbReference type="InterPro" id="IPR001345">
    <property type="entry name" value="PG/BPGM_mutase_AS"/>
</dbReference>
<dbReference type="InterPro" id="IPR003094">
    <property type="entry name" value="6Pfruct_kin"/>
</dbReference>
<dbReference type="PRINTS" id="PR00991">
    <property type="entry name" value="6PFRUCTKNASE"/>
</dbReference>
<dbReference type="Proteomes" id="UP000807785">
    <property type="component" value="Unassembled WGS sequence"/>
</dbReference>
<dbReference type="PROSITE" id="PS00175">
    <property type="entry name" value="PG_MUTASE"/>
    <property type="match status" value="1"/>
</dbReference>
<evidence type="ECO:0000313" key="6">
    <source>
        <dbReference type="Proteomes" id="UP000807785"/>
    </source>
</evidence>
<dbReference type="SMART" id="SM00855">
    <property type="entry name" value="PGAM"/>
    <property type="match status" value="1"/>
</dbReference>
<evidence type="ECO:0000256" key="1">
    <source>
        <dbReference type="ARBA" id="ARBA00023152"/>
    </source>
</evidence>
<feature type="active site" description="Proton donor/acceptor" evidence="3">
    <location>
        <position position="82"/>
    </location>
</feature>
<feature type="binding site" evidence="4">
    <location>
        <begin position="8"/>
        <end position="15"/>
    </location>
    <ligand>
        <name>substrate</name>
    </ligand>
</feature>
<feature type="active site" description="Tele-phosphohistidine intermediate" evidence="3">
    <location>
        <position position="9"/>
    </location>
</feature>
<dbReference type="AlphaFoldDB" id="A0A9D7E248"/>
<protein>
    <submittedName>
        <fullName evidence="5">Histidine phosphatase family protein</fullName>
    </submittedName>
</protein>
<gene>
    <name evidence="5" type="ORF">IPH26_00825</name>
</gene>
<name>A0A9D7E248_9PROT</name>
<evidence type="ECO:0000256" key="4">
    <source>
        <dbReference type="PIRSR" id="PIRSR613078-2"/>
    </source>
</evidence>
<dbReference type="SUPFAM" id="SSF53254">
    <property type="entry name" value="Phosphoglycerate mutase-like"/>
    <property type="match status" value="1"/>
</dbReference>
<sequence length="213" mass="23788">MTRFCLVRHGETDWNTQRRIQGNLDLPLNATGMVQAHAAARGLAEAGIELIYSSDLARARQTAEAAAQHIGLPLILCEQLRERRFGIFEGLTYDEVKRRFPDVYARFETRDSGFAIPQGESLQQLAARVENALRRIAGDHPGQTVLVVTHGGVLDIAYRLATGRTLDTARDFVIPNAAYNWIDWQTDGSHGRFVLRAWGELLHLDEALDELPG</sequence>
<dbReference type="Pfam" id="PF00300">
    <property type="entry name" value="His_Phos_1"/>
    <property type="match status" value="1"/>
</dbReference>
<evidence type="ECO:0000313" key="5">
    <source>
        <dbReference type="EMBL" id="MBK6971555.1"/>
    </source>
</evidence>
<feature type="binding site" evidence="4">
    <location>
        <position position="58"/>
    </location>
    <ligand>
        <name>substrate</name>
    </ligand>
</feature>
<evidence type="ECO:0000256" key="2">
    <source>
        <dbReference type="ARBA" id="ARBA00023235"/>
    </source>
</evidence>
<comment type="caution">
    <text evidence="5">The sequence shown here is derived from an EMBL/GenBank/DDBJ whole genome shotgun (WGS) entry which is preliminary data.</text>
</comment>
<dbReference type="EMBL" id="JADJEV010000001">
    <property type="protein sequence ID" value="MBK6971555.1"/>
    <property type="molecule type" value="Genomic_DNA"/>
</dbReference>
<dbReference type="PANTHER" id="PTHR48100:SF1">
    <property type="entry name" value="HISTIDINE PHOSPHATASE FAMILY PROTEIN-RELATED"/>
    <property type="match status" value="1"/>
</dbReference>
<dbReference type="GO" id="GO:0006003">
    <property type="term" value="P:fructose 2,6-bisphosphate metabolic process"/>
    <property type="evidence" value="ECO:0007669"/>
    <property type="project" value="InterPro"/>
</dbReference>
<organism evidence="5 6">
    <name type="scientific">Candidatus Methylophosphatis roskildensis</name>
    <dbReference type="NCBI Taxonomy" id="2899263"/>
    <lineage>
        <taxon>Bacteria</taxon>
        <taxon>Pseudomonadati</taxon>
        <taxon>Pseudomonadota</taxon>
        <taxon>Betaproteobacteria</taxon>
        <taxon>Nitrosomonadales</taxon>
        <taxon>Sterolibacteriaceae</taxon>
        <taxon>Candidatus Methylophosphatis</taxon>
    </lineage>
</organism>
<dbReference type="GO" id="GO:0005737">
    <property type="term" value="C:cytoplasm"/>
    <property type="evidence" value="ECO:0007669"/>
    <property type="project" value="TreeGrafter"/>
</dbReference>